<reference evidence="2 3" key="1">
    <citation type="submission" date="2020-08" db="EMBL/GenBank/DDBJ databases">
        <title>Genomic Encyclopedia of Type Strains, Phase IV (KMG-IV): sequencing the most valuable type-strain genomes for metagenomic binning, comparative biology and taxonomic classification.</title>
        <authorList>
            <person name="Goeker M."/>
        </authorList>
    </citation>
    <scope>NUCLEOTIDE SEQUENCE [LARGE SCALE GENOMIC DNA]</scope>
    <source>
        <strain evidence="2 3">DSM 14552</strain>
    </source>
</reference>
<sequence length="42" mass="4729">MIERLAKAARVLRQAQHERGISTLPTPDQPELVEGRAPRSLH</sequence>
<evidence type="ECO:0000313" key="3">
    <source>
        <dbReference type="Proteomes" id="UP000562395"/>
    </source>
</evidence>
<evidence type="ECO:0000256" key="1">
    <source>
        <dbReference type="SAM" id="MobiDB-lite"/>
    </source>
</evidence>
<name>A0A7W5ZV59_9SPHN</name>
<dbReference type="EMBL" id="JACICY010000002">
    <property type="protein sequence ID" value="MBB3859809.1"/>
    <property type="molecule type" value="Genomic_DNA"/>
</dbReference>
<comment type="caution">
    <text evidence="2">The sequence shown here is derived from an EMBL/GenBank/DDBJ whole genome shotgun (WGS) entry which is preliminary data.</text>
</comment>
<gene>
    <name evidence="2" type="ORF">GGQ88_001070</name>
</gene>
<feature type="compositionally biased region" description="Basic and acidic residues" evidence="1">
    <location>
        <begin position="33"/>
        <end position="42"/>
    </location>
</feature>
<evidence type="ECO:0000313" key="2">
    <source>
        <dbReference type="EMBL" id="MBB3859809.1"/>
    </source>
</evidence>
<organism evidence="2 3">
    <name type="scientific">Novosphingobium hassiacum</name>
    <dbReference type="NCBI Taxonomy" id="173676"/>
    <lineage>
        <taxon>Bacteria</taxon>
        <taxon>Pseudomonadati</taxon>
        <taxon>Pseudomonadota</taxon>
        <taxon>Alphaproteobacteria</taxon>
        <taxon>Sphingomonadales</taxon>
        <taxon>Sphingomonadaceae</taxon>
        <taxon>Novosphingobium</taxon>
    </lineage>
</organism>
<keyword evidence="3" id="KW-1185">Reference proteome</keyword>
<feature type="region of interest" description="Disordered" evidence="1">
    <location>
        <begin position="13"/>
        <end position="42"/>
    </location>
</feature>
<dbReference type="AlphaFoldDB" id="A0A7W5ZV59"/>
<proteinExistence type="predicted"/>
<dbReference type="Proteomes" id="UP000562395">
    <property type="component" value="Unassembled WGS sequence"/>
</dbReference>
<accession>A0A7W5ZV59</accession>
<protein>
    <submittedName>
        <fullName evidence="2">Uncharacterized protein</fullName>
    </submittedName>
</protein>